<comment type="caution">
    <text evidence="2">The sequence shown here is derived from an EMBL/GenBank/DDBJ whole genome shotgun (WGS) entry which is preliminary data.</text>
</comment>
<dbReference type="RefSeq" id="WP_002351509.1">
    <property type="nucleotide sequence ID" value="NZ_KB948137.1"/>
</dbReference>
<name>A0A829EWM4_ENTFC</name>
<dbReference type="InterPro" id="IPR049503">
    <property type="entry name" value="AbiJ_NTD4"/>
</dbReference>
<feature type="domain" description="HEPN AbiJ-N-terminal" evidence="1">
    <location>
        <begin position="4"/>
        <end position="140"/>
    </location>
</feature>
<evidence type="ECO:0000313" key="3">
    <source>
        <dbReference type="Proteomes" id="UP000013834"/>
    </source>
</evidence>
<gene>
    <name evidence="2" type="ORF">SMG_02658</name>
</gene>
<sequence>MEDIILRDRLTDPLKNSLANVIYDILREADKVYSNYNGKVSWVIYSFLIKEFFKEQINNSYELGYHFTVYYEDIIKRLEDLEWYAYYDLLEVFASAKILDKKKREEVNKILESENSGYRLSESNEFIPITDDISIKSINAVSESPFNYAKNHIHKSLTYISEKENQDYNTVVREAISAVESCLIEFSGLPANKKILWELL</sequence>
<dbReference type="AlphaFoldDB" id="A0A829EWM4"/>
<dbReference type="Pfam" id="PF18863">
    <property type="entry name" value="AbiJ_NTD4"/>
    <property type="match status" value="1"/>
</dbReference>
<dbReference type="Proteomes" id="UP000013834">
    <property type="component" value="Unassembled WGS sequence"/>
</dbReference>
<accession>A0A829EWM4</accession>
<proteinExistence type="predicted"/>
<reference evidence="2 3" key="1">
    <citation type="submission" date="2013-02" db="EMBL/GenBank/DDBJ databases">
        <title>The Genome Sequence of Enterococcus faecium VRE_84.</title>
        <authorList>
            <consortium name="The Broad Institute Genome Sequencing Platform"/>
            <consortium name="The Broad Institute Genome Sequencing Center for Infectious Disease"/>
            <person name="Earl A.M."/>
            <person name="Gilmore M.S."/>
            <person name="Lebreton F."/>
            <person name="Hammerum A.M."/>
            <person name="Jensen L.B."/>
            <person name="Guardabassi L."/>
            <person name="Walker B."/>
            <person name="Young S.K."/>
            <person name="Zeng Q."/>
            <person name="Gargeya S."/>
            <person name="Fitzgerald M."/>
            <person name="Haas B."/>
            <person name="Abouelleil A."/>
            <person name="Alvarado L."/>
            <person name="Arachchi H.M."/>
            <person name="Berlin A.M."/>
            <person name="Chapman S.B."/>
            <person name="Dewar J."/>
            <person name="Goldberg J."/>
            <person name="Griggs A."/>
            <person name="Gujja S."/>
            <person name="Hansen M."/>
            <person name="Howarth C."/>
            <person name="Imamovic A."/>
            <person name="Larimer J."/>
            <person name="McCowan C."/>
            <person name="Murphy C."/>
            <person name="Neiman D."/>
            <person name="Pearson M."/>
            <person name="Priest M."/>
            <person name="Roberts A."/>
            <person name="Saif S."/>
            <person name="Shea T."/>
            <person name="Sisk P."/>
            <person name="Sykes S."/>
            <person name="Wortman J."/>
            <person name="Nusbaum C."/>
            <person name="Birren B."/>
        </authorList>
    </citation>
    <scope>NUCLEOTIDE SEQUENCE [LARGE SCALE GENOMIC DNA]</scope>
    <source>
        <strain evidence="2 3">VRE 84</strain>
    </source>
</reference>
<evidence type="ECO:0000313" key="2">
    <source>
        <dbReference type="EMBL" id="EOG22863.1"/>
    </source>
</evidence>
<organism evidence="2 3">
    <name type="scientific">Enterococcus faecium EnGen0180</name>
    <dbReference type="NCBI Taxonomy" id="1157475"/>
    <lineage>
        <taxon>Bacteria</taxon>
        <taxon>Bacillati</taxon>
        <taxon>Bacillota</taxon>
        <taxon>Bacilli</taxon>
        <taxon>Lactobacillales</taxon>
        <taxon>Enterococcaceae</taxon>
        <taxon>Enterococcus</taxon>
    </lineage>
</organism>
<evidence type="ECO:0000259" key="1">
    <source>
        <dbReference type="Pfam" id="PF18863"/>
    </source>
</evidence>
<protein>
    <recommendedName>
        <fullName evidence="1">HEPN AbiJ-N-terminal domain-containing protein</fullName>
    </recommendedName>
</protein>
<dbReference type="EMBL" id="AIVF01000051">
    <property type="protein sequence ID" value="EOG22863.1"/>
    <property type="molecule type" value="Genomic_DNA"/>
</dbReference>